<dbReference type="EMBL" id="JAPWDO010000006">
    <property type="protein sequence ID" value="KAJ5465966.1"/>
    <property type="molecule type" value="Genomic_DNA"/>
</dbReference>
<reference evidence="1" key="2">
    <citation type="journal article" date="2023" name="IMA Fungus">
        <title>Comparative genomic study of the Penicillium genus elucidates a diverse pangenome and 15 lateral gene transfer events.</title>
        <authorList>
            <person name="Petersen C."/>
            <person name="Sorensen T."/>
            <person name="Nielsen M.R."/>
            <person name="Sondergaard T.E."/>
            <person name="Sorensen J.L."/>
            <person name="Fitzpatrick D.A."/>
            <person name="Frisvad J.C."/>
            <person name="Nielsen K.L."/>
        </authorList>
    </citation>
    <scope>NUCLEOTIDE SEQUENCE</scope>
    <source>
        <strain evidence="1">IBT 17660</strain>
    </source>
</reference>
<dbReference type="Proteomes" id="UP001147760">
    <property type="component" value="Unassembled WGS sequence"/>
</dbReference>
<dbReference type="AlphaFoldDB" id="A0A9W9WJN2"/>
<protein>
    <submittedName>
        <fullName evidence="1">Uncharacterized protein</fullName>
    </submittedName>
</protein>
<evidence type="ECO:0000313" key="2">
    <source>
        <dbReference type="Proteomes" id="UP001147760"/>
    </source>
</evidence>
<gene>
    <name evidence="1" type="ORF">N7530_009753</name>
</gene>
<keyword evidence="2" id="KW-1185">Reference proteome</keyword>
<reference evidence="1" key="1">
    <citation type="submission" date="2022-12" db="EMBL/GenBank/DDBJ databases">
        <authorList>
            <person name="Petersen C."/>
        </authorList>
    </citation>
    <scope>NUCLEOTIDE SEQUENCE</scope>
    <source>
        <strain evidence="1">IBT 17660</strain>
    </source>
</reference>
<sequence length="70" mass="7974">MEHAATRPREVISEKAINPQTMPIKLAMVIDNGSELFQNLSRLRVVVALGHRVSKFIEKWYSAHESDDIV</sequence>
<accession>A0A9W9WJN2</accession>
<proteinExistence type="predicted"/>
<organism evidence="1 2">
    <name type="scientific">Penicillium desertorum</name>
    <dbReference type="NCBI Taxonomy" id="1303715"/>
    <lineage>
        <taxon>Eukaryota</taxon>
        <taxon>Fungi</taxon>
        <taxon>Dikarya</taxon>
        <taxon>Ascomycota</taxon>
        <taxon>Pezizomycotina</taxon>
        <taxon>Eurotiomycetes</taxon>
        <taxon>Eurotiomycetidae</taxon>
        <taxon>Eurotiales</taxon>
        <taxon>Aspergillaceae</taxon>
        <taxon>Penicillium</taxon>
    </lineage>
</organism>
<comment type="caution">
    <text evidence="1">The sequence shown here is derived from an EMBL/GenBank/DDBJ whole genome shotgun (WGS) entry which is preliminary data.</text>
</comment>
<evidence type="ECO:0000313" key="1">
    <source>
        <dbReference type="EMBL" id="KAJ5465966.1"/>
    </source>
</evidence>
<name>A0A9W9WJN2_9EURO</name>